<name>A0A1L7XXU8_9HELO</name>
<dbReference type="AlphaFoldDB" id="A0A1L7XXU8"/>
<dbReference type="OrthoDB" id="3551782at2759"/>
<dbReference type="Proteomes" id="UP000184330">
    <property type="component" value="Unassembled WGS sequence"/>
</dbReference>
<dbReference type="STRING" id="576137.A0A1L7XXU8"/>
<proteinExistence type="predicted"/>
<dbReference type="InterPro" id="IPR011990">
    <property type="entry name" value="TPR-like_helical_dom_sf"/>
</dbReference>
<dbReference type="EMBL" id="FJOG01000082">
    <property type="protein sequence ID" value="CZR69847.1"/>
    <property type="molecule type" value="Genomic_DNA"/>
</dbReference>
<organism evidence="1 2">
    <name type="scientific">Phialocephala subalpina</name>
    <dbReference type="NCBI Taxonomy" id="576137"/>
    <lineage>
        <taxon>Eukaryota</taxon>
        <taxon>Fungi</taxon>
        <taxon>Dikarya</taxon>
        <taxon>Ascomycota</taxon>
        <taxon>Pezizomycotina</taxon>
        <taxon>Leotiomycetes</taxon>
        <taxon>Helotiales</taxon>
        <taxon>Mollisiaceae</taxon>
        <taxon>Phialocephala</taxon>
        <taxon>Phialocephala fortinii species complex</taxon>
    </lineage>
</organism>
<keyword evidence="2" id="KW-1185">Reference proteome</keyword>
<evidence type="ECO:0000313" key="2">
    <source>
        <dbReference type="Proteomes" id="UP000184330"/>
    </source>
</evidence>
<sequence>MAEATTTSPAFWTSFSPDLRTEFRNHLDPNTLGAVIEDPDSESSRSEISTMAQKLLHASKWKEAEELLTYHYLARTAALGGRANADTMYTLFSVGYAQLGQEDFVKSEKTWRQLLALKLDAQDSKLRSFLGVESNLGFALNKLRKYAEAEEVLRELLPKMQKEFHESDPRLLGCMRHLMEALLGLGRVEDARVLNDEGMKLAVSVNEAHREAEIESMEEIRMKIDDA</sequence>
<dbReference type="Gene3D" id="1.25.40.10">
    <property type="entry name" value="Tetratricopeptide repeat domain"/>
    <property type="match status" value="1"/>
</dbReference>
<evidence type="ECO:0000313" key="1">
    <source>
        <dbReference type="EMBL" id="CZR69847.1"/>
    </source>
</evidence>
<reference evidence="1 2" key="1">
    <citation type="submission" date="2016-03" db="EMBL/GenBank/DDBJ databases">
        <authorList>
            <person name="Ploux O."/>
        </authorList>
    </citation>
    <scope>NUCLEOTIDE SEQUENCE [LARGE SCALE GENOMIC DNA]</scope>
    <source>
        <strain evidence="1 2">UAMH 11012</strain>
    </source>
</reference>
<dbReference type="SUPFAM" id="SSF48452">
    <property type="entry name" value="TPR-like"/>
    <property type="match status" value="1"/>
</dbReference>
<accession>A0A1L7XXU8</accession>
<protein>
    <submittedName>
        <fullName evidence="1">Uncharacterized protein</fullName>
    </submittedName>
</protein>
<gene>
    <name evidence="1" type="ORF">PAC_19747</name>
</gene>